<feature type="compositionally biased region" description="Polar residues" evidence="1">
    <location>
        <begin position="49"/>
        <end position="58"/>
    </location>
</feature>
<protein>
    <submittedName>
        <fullName evidence="2">Uncharacterized protein</fullName>
    </submittedName>
</protein>
<evidence type="ECO:0000256" key="1">
    <source>
        <dbReference type="SAM" id="MobiDB-lite"/>
    </source>
</evidence>
<proteinExistence type="predicted"/>
<dbReference type="PANTHER" id="PTHR31751">
    <property type="entry name" value="SI:CH211-108C17.2-RELATED-RELATED"/>
    <property type="match status" value="1"/>
</dbReference>
<accession>A0AAW0NKN7</accession>
<organism evidence="2 3">
    <name type="scientific">Mugilogobius chulae</name>
    <name type="common">yellowstripe goby</name>
    <dbReference type="NCBI Taxonomy" id="88201"/>
    <lineage>
        <taxon>Eukaryota</taxon>
        <taxon>Metazoa</taxon>
        <taxon>Chordata</taxon>
        <taxon>Craniata</taxon>
        <taxon>Vertebrata</taxon>
        <taxon>Euteleostomi</taxon>
        <taxon>Actinopterygii</taxon>
        <taxon>Neopterygii</taxon>
        <taxon>Teleostei</taxon>
        <taxon>Neoteleostei</taxon>
        <taxon>Acanthomorphata</taxon>
        <taxon>Gobiaria</taxon>
        <taxon>Gobiiformes</taxon>
        <taxon>Gobioidei</taxon>
        <taxon>Gobiidae</taxon>
        <taxon>Gobionellinae</taxon>
        <taxon>Mugilogobius</taxon>
    </lineage>
</organism>
<dbReference type="Proteomes" id="UP001460270">
    <property type="component" value="Unassembled WGS sequence"/>
</dbReference>
<reference evidence="3" key="1">
    <citation type="submission" date="2024-04" db="EMBL/GenBank/DDBJ databases">
        <title>Salinicola lusitanus LLJ914,a marine bacterium isolated from the Okinawa Trough.</title>
        <authorList>
            <person name="Li J."/>
        </authorList>
    </citation>
    <scope>NUCLEOTIDE SEQUENCE [LARGE SCALE GENOMIC DNA]</scope>
</reference>
<keyword evidence="3" id="KW-1185">Reference proteome</keyword>
<dbReference type="PANTHER" id="PTHR31751:SF44">
    <property type="entry name" value="SI:CH211-211K8.4-RELATED"/>
    <property type="match status" value="1"/>
</dbReference>
<gene>
    <name evidence="2" type="ORF">WMY93_020999</name>
</gene>
<comment type="caution">
    <text evidence="2">The sequence shown here is derived from an EMBL/GenBank/DDBJ whole genome shotgun (WGS) entry which is preliminary data.</text>
</comment>
<evidence type="ECO:0000313" key="2">
    <source>
        <dbReference type="EMBL" id="KAK7895674.1"/>
    </source>
</evidence>
<evidence type="ECO:0000313" key="3">
    <source>
        <dbReference type="Proteomes" id="UP001460270"/>
    </source>
</evidence>
<feature type="region of interest" description="Disordered" evidence="1">
    <location>
        <begin position="49"/>
        <end position="95"/>
    </location>
</feature>
<sequence>MGDCDVALREHKPPVRVRLLATLAAGVQATTDTSDSCTETETSWLQLSSTPMKATTSGIVDRPRKRPRLEIEEEEEEDLDISDISLPQPHDSTYEPGASLTEVSEMTEMDTAFENCLKKLFQTCPICKQHCNLQRRRFGTFVSFTQNCPHWNHRKWDSQPIMESTPVGNLQLSAAVYFSGASFVKMEKICKAMKLQVHQYDTFRRHSRLFLEPAIYHKWKTDQQLFLEELKKKDKIAVGGDMRADSPGHSAKFGSYTLMELKSEKILDIQLVQSNEVGGSFYMEKEGLRRSLDLLQVNNINLDYIVTDRHTQVKTFLRGRNITQYYDVWHMEKCLSKKLDKLSKDKECQLIKKWSAAIKNHMYWAASASKTGPEKVAKWTSLINHIQNVHTHDDPKFPKCAHPEKVSRDPSKWFQPGYVTELMRLVFNEVLAEPGRFVDQLKSVPVPEDLSAQHEKVSKYEVIAAHVQDPETPGVSGVQRMME</sequence>
<dbReference type="EMBL" id="JBBPFD010000015">
    <property type="protein sequence ID" value="KAK7895674.1"/>
    <property type="molecule type" value="Genomic_DNA"/>
</dbReference>
<feature type="compositionally biased region" description="Acidic residues" evidence="1">
    <location>
        <begin position="71"/>
        <end position="81"/>
    </location>
</feature>
<dbReference type="AlphaFoldDB" id="A0AAW0NKN7"/>
<name>A0AAW0NKN7_9GOBI</name>